<protein>
    <submittedName>
        <fullName evidence="9">RDD family protein</fullName>
    </submittedName>
</protein>
<evidence type="ECO:0000313" key="9">
    <source>
        <dbReference type="EMBL" id="TQM70196.1"/>
    </source>
</evidence>
<dbReference type="EMBL" id="VFPO01000001">
    <property type="protein sequence ID" value="TQM70196.1"/>
    <property type="molecule type" value="Genomic_DNA"/>
</dbReference>
<dbReference type="Pfam" id="PF06271">
    <property type="entry name" value="RDD"/>
    <property type="match status" value="1"/>
</dbReference>
<evidence type="ECO:0000259" key="8">
    <source>
        <dbReference type="Pfam" id="PF06271"/>
    </source>
</evidence>
<keyword evidence="4 7" id="KW-1133">Transmembrane helix</keyword>
<evidence type="ECO:0000256" key="1">
    <source>
        <dbReference type="ARBA" id="ARBA00004651"/>
    </source>
</evidence>
<name>A0A543II03_9ACTN</name>
<comment type="caution">
    <text evidence="9">The sequence shown here is derived from an EMBL/GenBank/DDBJ whole genome shotgun (WGS) entry which is preliminary data.</text>
</comment>
<dbReference type="InterPro" id="IPR010432">
    <property type="entry name" value="RDD"/>
</dbReference>
<reference evidence="9 10" key="1">
    <citation type="submission" date="2019-06" db="EMBL/GenBank/DDBJ databases">
        <title>Sequencing the genomes of 1000 actinobacteria strains.</title>
        <authorList>
            <person name="Klenk H.-P."/>
        </authorList>
    </citation>
    <scope>NUCLEOTIDE SEQUENCE [LARGE SCALE GENOMIC DNA]</scope>
    <source>
        <strain evidence="9 10">DSM 45043</strain>
    </source>
</reference>
<dbReference type="PANTHER" id="PTHR36115:SF6">
    <property type="entry name" value="PROLINE-RICH ANTIGEN HOMOLOG"/>
    <property type="match status" value="1"/>
</dbReference>
<gene>
    <name evidence="9" type="ORF">FHX41_3915</name>
</gene>
<dbReference type="PANTHER" id="PTHR36115">
    <property type="entry name" value="PROLINE-RICH ANTIGEN HOMOLOG-RELATED"/>
    <property type="match status" value="1"/>
</dbReference>
<dbReference type="AlphaFoldDB" id="A0A543II03"/>
<proteinExistence type="predicted"/>
<feature type="transmembrane region" description="Helical" evidence="7">
    <location>
        <begin position="80"/>
        <end position="98"/>
    </location>
</feature>
<dbReference type="GO" id="GO:0005886">
    <property type="term" value="C:plasma membrane"/>
    <property type="evidence" value="ECO:0007669"/>
    <property type="project" value="UniProtKB-SubCell"/>
</dbReference>
<evidence type="ECO:0000256" key="7">
    <source>
        <dbReference type="SAM" id="Phobius"/>
    </source>
</evidence>
<evidence type="ECO:0000256" key="5">
    <source>
        <dbReference type="ARBA" id="ARBA00023136"/>
    </source>
</evidence>
<feature type="transmembrane region" description="Helical" evidence="7">
    <location>
        <begin position="150"/>
        <end position="169"/>
    </location>
</feature>
<dbReference type="InterPro" id="IPR051791">
    <property type="entry name" value="Pra-immunoreactive"/>
</dbReference>
<accession>A0A543II03</accession>
<evidence type="ECO:0000256" key="2">
    <source>
        <dbReference type="ARBA" id="ARBA00022475"/>
    </source>
</evidence>
<evidence type="ECO:0000256" key="6">
    <source>
        <dbReference type="SAM" id="MobiDB-lite"/>
    </source>
</evidence>
<organism evidence="9 10">
    <name type="scientific">Actinomadura hallensis</name>
    <dbReference type="NCBI Taxonomy" id="337895"/>
    <lineage>
        <taxon>Bacteria</taxon>
        <taxon>Bacillati</taxon>
        <taxon>Actinomycetota</taxon>
        <taxon>Actinomycetes</taxon>
        <taxon>Streptosporangiales</taxon>
        <taxon>Thermomonosporaceae</taxon>
        <taxon>Actinomadura</taxon>
    </lineage>
</organism>
<evidence type="ECO:0000256" key="4">
    <source>
        <dbReference type="ARBA" id="ARBA00022989"/>
    </source>
</evidence>
<feature type="domain" description="RDD" evidence="8">
    <location>
        <begin position="74"/>
        <end position="182"/>
    </location>
</feature>
<comment type="subcellular location">
    <subcellularLocation>
        <location evidence="1">Cell membrane</location>
        <topology evidence="1">Multi-pass membrane protein</topology>
    </subcellularLocation>
</comment>
<feature type="region of interest" description="Disordered" evidence="6">
    <location>
        <begin position="14"/>
        <end position="39"/>
    </location>
</feature>
<evidence type="ECO:0000313" key="10">
    <source>
        <dbReference type="Proteomes" id="UP000316706"/>
    </source>
</evidence>
<keyword evidence="5 7" id="KW-0472">Membrane</keyword>
<sequence>MCFRCVTHHAGAAEAGWEPPEGPDSVGVMSSGKAKAGGPRWTQTWLGGARSAGVDLGEPGERLGLPGGGSGAVASYGRRLVGLFVDWGLSMLVASLLARSFGWDPSQRSMWTLVVFAIQAWILTALLGTTIGKRLCGIRVIRLDGRPVGLGWALARTLLLVLVVPALIWDRDYRGLHDRAANTVVVNM</sequence>
<dbReference type="Proteomes" id="UP000316706">
    <property type="component" value="Unassembled WGS sequence"/>
</dbReference>
<keyword evidence="10" id="KW-1185">Reference proteome</keyword>
<keyword evidence="2" id="KW-1003">Cell membrane</keyword>
<feature type="transmembrane region" description="Helical" evidence="7">
    <location>
        <begin position="110"/>
        <end position="129"/>
    </location>
</feature>
<evidence type="ECO:0000256" key="3">
    <source>
        <dbReference type="ARBA" id="ARBA00022692"/>
    </source>
</evidence>
<keyword evidence="3 7" id="KW-0812">Transmembrane</keyword>